<accession>A0A8T1W9B9</accession>
<gene>
    <name evidence="2" type="ORF">PHYPSEUDO_007532</name>
</gene>
<sequence length="636" mass="69646">MPSSSVAVVGADAVGKTSFVLALGAEEVATNTQLQRPRHYLWPRPGGTGHKETPVRILRSREEVSNSGDDGVVVLLFNLTRRDSLAAVIAQWAHLSDAPGRRLLLVGTHADCTSKRDVSPSEVREIAGEFHGYEEVCCRPGHSGGEGMLRVQLTLAQWTAGGRAVMVSDVPLARASICGGFPRPVVTMVMSSSSHSLPASPAGQRRPPMRADVWLYDPTEEGSSGPVAAGVGSDVKLRTISKAIYDIRGAVAEKSKALAKYRDRQMSHWLTRSRYFGPTESSRHKRWQEEQKKRQQAQGHVHHHHHVGQMRTQSKAPEVLQQQRERSVSHPDKFEPPSRKPTARRGQAHLSSSSSSENEESPGTPLERKSFMQPTELTKQRQRQLEADNAQQHKKRLAAQRVLRKQRRAASNDIFERSTTLPTAFDSYLNCYDEMDMPPQLQPLSPSLDRRTPLSIPSPASSVASSSSRKSFAGEHKAFEVEALASAGVRQFFELQSPGAEPVGCLPTPLPTTYLQSPVPPIMSPPAPSTRPLSVRSRQSGDDATLDSPQYDFLSDTVLKLDTPEKPQTEAKSYVPSPATATNDAAPKPTPPTPATPPDDLAISRKNTMCSSSSENFDCSDIDDMLEYFEGVTLPI</sequence>
<name>A0A8T1W9B9_9STRA</name>
<evidence type="ECO:0000256" key="1">
    <source>
        <dbReference type="SAM" id="MobiDB-lite"/>
    </source>
</evidence>
<feature type="compositionally biased region" description="Basic and acidic residues" evidence="1">
    <location>
        <begin position="323"/>
        <end position="338"/>
    </location>
</feature>
<feature type="region of interest" description="Disordered" evidence="1">
    <location>
        <begin position="436"/>
        <end position="469"/>
    </location>
</feature>
<feature type="compositionally biased region" description="Basic residues" evidence="1">
    <location>
        <begin position="392"/>
        <end position="408"/>
    </location>
</feature>
<proteinExistence type="predicted"/>
<feature type="compositionally biased region" description="Pro residues" evidence="1">
    <location>
        <begin position="518"/>
        <end position="529"/>
    </location>
</feature>
<feature type="compositionally biased region" description="Pro residues" evidence="1">
    <location>
        <begin position="588"/>
        <end position="597"/>
    </location>
</feature>
<dbReference type="Proteomes" id="UP000694044">
    <property type="component" value="Unassembled WGS sequence"/>
</dbReference>
<comment type="caution">
    <text evidence="2">The sequence shown here is derived from an EMBL/GenBank/DDBJ whole genome shotgun (WGS) entry which is preliminary data.</text>
</comment>
<evidence type="ECO:0008006" key="4">
    <source>
        <dbReference type="Google" id="ProtNLM"/>
    </source>
</evidence>
<dbReference type="EMBL" id="JAGDFM010000030">
    <property type="protein sequence ID" value="KAG7390592.1"/>
    <property type="molecule type" value="Genomic_DNA"/>
</dbReference>
<evidence type="ECO:0000313" key="3">
    <source>
        <dbReference type="Proteomes" id="UP000694044"/>
    </source>
</evidence>
<reference evidence="2" key="1">
    <citation type="submission" date="2021-02" db="EMBL/GenBank/DDBJ databases">
        <authorList>
            <person name="Palmer J.M."/>
        </authorList>
    </citation>
    <scope>NUCLEOTIDE SEQUENCE</scope>
    <source>
        <strain evidence="2">SCRP734</strain>
    </source>
</reference>
<feature type="region of interest" description="Disordered" evidence="1">
    <location>
        <begin position="564"/>
        <end position="616"/>
    </location>
</feature>
<feature type="region of interest" description="Disordered" evidence="1">
    <location>
        <begin position="275"/>
        <end position="410"/>
    </location>
</feature>
<dbReference type="AlphaFoldDB" id="A0A8T1W9B9"/>
<dbReference type="OrthoDB" id="160490at2759"/>
<feature type="compositionally biased region" description="Low complexity" evidence="1">
    <location>
        <begin position="578"/>
        <end position="587"/>
    </location>
</feature>
<feature type="compositionally biased region" description="Low complexity" evidence="1">
    <location>
        <begin position="438"/>
        <end position="469"/>
    </location>
</feature>
<keyword evidence="3" id="KW-1185">Reference proteome</keyword>
<protein>
    <recommendedName>
        <fullName evidence="4">P-loop containing nucleoside triphosphate hydrolase</fullName>
    </recommendedName>
</protein>
<evidence type="ECO:0000313" key="2">
    <source>
        <dbReference type="EMBL" id="KAG7390592.1"/>
    </source>
</evidence>
<feature type="region of interest" description="Disordered" evidence="1">
    <location>
        <begin position="516"/>
        <end position="551"/>
    </location>
</feature>
<organism evidence="2 3">
    <name type="scientific">Phytophthora pseudosyringae</name>
    <dbReference type="NCBI Taxonomy" id="221518"/>
    <lineage>
        <taxon>Eukaryota</taxon>
        <taxon>Sar</taxon>
        <taxon>Stramenopiles</taxon>
        <taxon>Oomycota</taxon>
        <taxon>Peronosporomycetes</taxon>
        <taxon>Peronosporales</taxon>
        <taxon>Peronosporaceae</taxon>
        <taxon>Phytophthora</taxon>
    </lineage>
</organism>
<dbReference type="CDD" id="cd00882">
    <property type="entry name" value="Ras_like_GTPase"/>
    <property type="match status" value="1"/>
</dbReference>
<feature type="compositionally biased region" description="Polar residues" evidence="1">
    <location>
        <begin position="605"/>
        <end position="616"/>
    </location>
</feature>